<feature type="domain" description="Glycosyltransferase RgtA/B/C/D-like" evidence="10">
    <location>
        <begin position="67"/>
        <end position="162"/>
    </location>
</feature>
<dbReference type="Pfam" id="PF13231">
    <property type="entry name" value="PMT_2"/>
    <property type="match status" value="1"/>
</dbReference>
<evidence type="ECO:0000259" key="10">
    <source>
        <dbReference type="Pfam" id="PF13231"/>
    </source>
</evidence>
<evidence type="ECO:0000313" key="11">
    <source>
        <dbReference type="EMBL" id="KPV50264.1"/>
    </source>
</evidence>
<feature type="transmembrane region" description="Helical" evidence="9">
    <location>
        <begin position="504"/>
        <end position="526"/>
    </location>
</feature>
<dbReference type="AlphaFoldDB" id="A0A0P9DCM9"/>
<protein>
    <recommendedName>
        <fullName evidence="10">Glycosyltransferase RgtA/B/C/D-like domain-containing protein</fullName>
    </recommendedName>
</protein>
<evidence type="ECO:0000256" key="4">
    <source>
        <dbReference type="ARBA" id="ARBA00022679"/>
    </source>
</evidence>
<proteinExistence type="predicted"/>
<dbReference type="PANTHER" id="PTHR33908">
    <property type="entry name" value="MANNOSYLTRANSFERASE YKCB-RELATED"/>
    <property type="match status" value="1"/>
</dbReference>
<evidence type="ECO:0000256" key="9">
    <source>
        <dbReference type="SAM" id="Phobius"/>
    </source>
</evidence>
<evidence type="ECO:0000256" key="2">
    <source>
        <dbReference type="ARBA" id="ARBA00022475"/>
    </source>
</evidence>
<keyword evidence="7 9" id="KW-0472">Membrane</keyword>
<dbReference type="PANTHER" id="PTHR33908:SF11">
    <property type="entry name" value="MEMBRANE PROTEIN"/>
    <property type="match status" value="1"/>
</dbReference>
<evidence type="ECO:0000256" key="5">
    <source>
        <dbReference type="ARBA" id="ARBA00022692"/>
    </source>
</evidence>
<feature type="transmembrane region" description="Helical" evidence="9">
    <location>
        <begin position="88"/>
        <end position="106"/>
    </location>
</feature>
<dbReference type="EMBL" id="LJCR01001489">
    <property type="protein sequence ID" value="KPV50264.1"/>
    <property type="molecule type" value="Genomic_DNA"/>
</dbReference>
<accession>A0A0P9DCM9</accession>
<dbReference type="InterPro" id="IPR050297">
    <property type="entry name" value="LipidA_mod_glycosyltrf_83"/>
</dbReference>
<comment type="subcellular location">
    <subcellularLocation>
        <location evidence="1">Cell membrane</location>
        <topology evidence="1">Multi-pass membrane protein</topology>
    </subcellularLocation>
</comment>
<keyword evidence="3" id="KW-0328">Glycosyltransferase</keyword>
<evidence type="ECO:0000313" key="12">
    <source>
        <dbReference type="Proteomes" id="UP000050509"/>
    </source>
</evidence>
<feature type="transmembrane region" description="Helical" evidence="9">
    <location>
        <begin position="380"/>
        <end position="397"/>
    </location>
</feature>
<evidence type="ECO:0000256" key="7">
    <source>
        <dbReference type="ARBA" id="ARBA00023136"/>
    </source>
</evidence>
<feature type="transmembrane region" description="Helical" evidence="9">
    <location>
        <begin position="197"/>
        <end position="227"/>
    </location>
</feature>
<gene>
    <name evidence="11" type="ORF">SE17_27980</name>
</gene>
<keyword evidence="5 9" id="KW-0812">Transmembrane</keyword>
<dbReference type="InterPro" id="IPR038731">
    <property type="entry name" value="RgtA/B/C-like"/>
</dbReference>
<evidence type="ECO:0000256" key="3">
    <source>
        <dbReference type="ARBA" id="ARBA00022676"/>
    </source>
</evidence>
<sequence>MSLKRFVPERDGVLLLALLLALALRLLLWSGPLHQPANDETEYIAVARDLLAGRGWQFYDHYHWLRAPLYPLWLAGSLWLAGDDLHRAALPNILLSTATVWLNYRLALALLGRRAARAAALLTAVLWTLVTFASLYMGETLFTFCFTAGLLCLVPGADDQRPTTDPSTGSGQAPSTRSGQAQRQLATGDWRMMTGRIALAGLFFGLATLTRSALMLFLPVVALWLLVQMTTDDRRPTTDDRRFSWSAVSGRWSGALVFLLAAALTIAPWTVRNYIAYGRFIAVETGLSYNLWAFNEPRESGNTIFRALENIPNPAERSDYATAKGLARLREDPAILLRKLWPNWVALWRVKPIEDRFLQENYYGDVPLPLFATALALDDALYFVIALAGIAGMGWYWARAARSGWRGLLASQAALHAGWLLYTAATIMLTHGEGRYRHFLFPVLMPYAAWLLVGRHEAGDRRQETGDRRQEKRGGEEGRRQKTGDRRHETASVSSSSVLRPSSVAPLALLPLAALVGVTFLLAYPWGWAAQNLARGWAAQRADIAWARGDTTGALALDTEAIHAQETPDGWLRLGAHA</sequence>
<feature type="region of interest" description="Disordered" evidence="8">
    <location>
        <begin position="461"/>
        <end position="495"/>
    </location>
</feature>
<keyword evidence="4" id="KW-0808">Transferase</keyword>
<evidence type="ECO:0000256" key="8">
    <source>
        <dbReference type="SAM" id="MobiDB-lite"/>
    </source>
</evidence>
<name>A0A0P9DCM9_9CHLR</name>
<evidence type="ECO:0000256" key="1">
    <source>
        <dbReference type="ARBA" id="ARBA00004651"/>
    </source>
</evidence>
<keyword evidence="12" id="KW-1185">Reference proteome</keyword>
<feature type="transmembrane region" description="Helical" evidence="9">
    <location>
        <begin position="248"/>
        <end position="271"/>
    </location>
</feature>
<keyword evidence="6 9" id="KW-1133">Transmembrane helix</keyword>
<feature type="region of interest" description="Disordered" evidence="8">
    <location>
        <begin position="161"/>
        <end position="181"/>
    </location>
</feature>
<dbReference type="GO" id="GO:0016763">
    <property type="term" value="F:pentosyltransferase activity"/>
    <property type="evidence" value="ECO:0007669"/>
    <property type="project" value="TreeGrafter"/>
</dbReference>
<feature type="transmembrane region" description="Helical" evidence="9">
    <location>
        <begin position="409"/>
        <end position="430"/>
    </location>
</feature>
<dbReference type="GO" id="GO:0005886">
    <property type="term" value="C:plasma membrane"/>
    <property type="evidence" value="ECO:0007669"/>
    <property type="project" value="UniProtKB-SubCell"/>
</dbReference>
<dbReference type="Proteomes" id="UP000050509">
    <property type="component" value="Unassembled WGS sequence"/>
</dbReference>
<keyword evidence="2" id="KW-1003">Cell membrane</keyword>
<comment type="caution">
    <text evidence="11">The sequence shown here is derived from an EMBL/GenBank/DDBJ whole genome shotgun (WGS) entry which is preliminary data.</text>
</comment>
<evidence type="ECO:0000256" key="6">
    <source>
        <dbReference type="ARBA" id="ARBA00022989"/>
    </source>
</evidence>
<feature type="compositionally biased region" description="Basic and acidic residues" evidence="8">
    <location>
        <begin position="461"/>
        <end position="490"/>
    </location>
</feature>
<dbReference type="GO" id="GO:0009103">
    <property type="term" value="P:lipopolysaccharide biosynthetic process"/>
    <property type="evidence" value="ECO:0007669"/>
    <property type="project" value="UniProtKB-ARBA"/>
</dbReference>
<feature type="transmembrane region" description="Helical" evidence="9">
    <location>
        <begin position="12"/>
        <end position="31"/>
    </location>
</feature>
<organism evidence="11 12">
    <name type="scientific">Kouleothrix aurantiaca</name>
    <dbReference type="NCBI Taxonomy" id="186479"/>
    <lineage>
        <taxon>Bacteria</taxon>
        <taxon>Bacillati</taxon>
        <taxon>Chloroflexota</taxon>
        <taxon>Chloroflexia</taxon>
        <taxon>Chloroflexales</taxon>
        <taxon>Roseiflexineae</taxon>
        <taxon>Roseiflexaceae</taxon>
        <taxon>Kouleothrix</taxon>
    </lineage>
</organism>
<feature type="transmembrane region" description="Helical" evidence="9">
    <location>
        <begin position="118"/>
        <end position="137"/>
    </location>
</feature>
<reference evidence="11 12" key="1">
    <citation type="submission" date="2015-09" db="EMBL/GenBank/DDBJ databases">
        <title>Draft genome sequence of Kouleothrix aurantiaca JCM 19913.</title>
        <authorList>
            <person name="Hemp J."/>
        </authorList>
    </citation>
    <scope>NUCLEOTIDE SEQUENCE [LARGE SCALE GENOMIC DNA]</scope>
    <source>
        <strain evidence="11 12">COM-B</strain>
    </source>
</reference>
<feature type="non-terminal residue" evidence="11">
    <location>
        <position position="578"/>
    </location>
</feature>
<feature type="compositionally biased region" description="Polar residues" evidence="8">
    <location>
        <begin position="163"/>
        <end position="181"/>
    </location>
</feature>